<comment type="catalytic activity">
    <reaction evidence="1">
        <text>GDP-alpha-D-mannose + H2O = alpha-D-mannose 1-phosphate + GMP + 2 H(+)</text>
        <dbReference type="Rhea" id="RHEA:27978"/>
        <dbReference type="ChEBI" id="CHEBI:15377"/>
        <dbReference type="ChEBI" id="CHEBI:15378"/>
        <dbReference type="ChEBI" id="CHEBI:57527"/>
        <dbReference type="ChEBI" id="CHEBI:58115"/>
        <dbReference type="ChEBI" id="CHEBI:58409"/>
    </reaction>
</comment>
<protein>
    <recommendedName>
        <fullName evidence="4">GDP-mannose pyrophosphatase</fullName>
    </recommendedName>
    <alternativeName>
        <fullName evidence="6">GDP-mannose hydrolase</fullName>
    </alternativeName>
    <alternativeName>
        <fullName evidence="7">GDPMK</fullName>
    </alternativeName>
</protein>
<accession>A0ABX4HJB8</accession>
<dbReference type="EMBL" id="NSKA01000003">
    <property type="protein sequence ID" value="PAU72200.1"/>
    <property type="molecule type" value="Genomic_DNA"/>
</dbReference>
<dbReference type="InterPro" id="IPR015797">
    <property type="entry name" value="NUDIX_hydrolase-like_dom_sf"/>
</dbReference>
<dbReference type="PROSITE" id="PS00893">
    <property type="entry name" value="NUDIX_BOX"/>
    <property type="match status" value="1"/>
</dbReference>
<dbReference type="Proteomes" id="UP000218675">
    <property type="component" value="Unassembled WGS sequence"/>
</dbReference>
<dbReference type="RefSeq" id="WP_095603673.1">
    <property type="nucleotide sequence ID" value="NZ_NSKA01000003.1"/>
</dbReference>
<evidence type="ECO:0000256" key="1">
    <source>
        <dbReference type="ARBA" id="ARBA00000847"/>
    </source>
</evidence>
<organism evidence="10 11">
    <name type="scientific">Vreelandella alkaliphila</name>
    <dbReference type="NCBI Taxonomy" id="272774"/>
    <lineage>
        <taxon>Bacteria</taxon>
        <taxon>Pseudomonadati</taxon>
        <taxon>Pseudomonadota</taxon>
        <taxon>Gammaproteobacteria</taxon>
        <taxon>Oceanospirillales</taxon>
        <taxon>Halomonadaceae</taxon>
        <taxon>Vreelandella</taxon>
    </lineage>
</organism>
<gene>
    <name evidence="10" type="ORF">CK497_10575</name>
</gene>
<dbReference type="PRINTS" id="PR00502">
    <property type="entry name" value="NUDIXFAMILY"/>
</dbReference>
<dbReference type="PANTHER" id="PTHR11839:SF18">
    <property type="entry name" value="NUDIX HYDROLASE DOMAIN-CONTAINING PROTEIN"/>
    <property type="match status" value="1"/>
</dbReference>
<dbReference type="InterPro" id="IPR020476">
    <property type="entry name" value="Nudix_hydrolase"/>
</dbReference>
<dbReference type="InterPro" id="IPR020084">
    <property type="entry name" value="NUDIX_hydrolase_CS"/>
</dbReference>
<dbReference type="InterPro" id="IPR000086">
    <property type="entry name" value="NUDIX_hydrolase_dom"/>
</dbReference>
<evidence type="ECO:0000259" key="9">
    <source>
        <dbReference type="PROSITE" id="PS51462"/>
    </source>
</evidence>
<evidence type="ECO:0000313" key="10">
    <source>
        <dbReference type="EMBL" id="PAU72200.1"/>
    </source>
</evidence>
<keyword evidence="11" id="KW-1185">Reference proteome</keyword>
<dbReference type="PROSITE" id="PS51462">
    <property type="entry name" value="NUDIX"/>
    <property type="match status" value="1"/>
</dbReference>
<evidence type="ECO:0000256" key="5">
    <source>
        <dbReference type="ARBA" id="ARBA00022801"/>
    </source>
</evidence>
<evidence type="ECO:0000256" key="8">
    <source>
        <dbReference type="RuleBase" id="RU003476"/>
    </source>
</evidence>
<name>A0ABX4HJB8_9GAMM</name>
<comment type="similarity">
    <text evidence="3">Belongs to the Nudix hydrolase family. NudK subfamily.</text>
</comment>
<feature type="domain" description="Nudix hydrolase" evidence="9">
    <location>
        <begin position="44"/>
        <end position="172"/>
    </location>
</feature>
<dbReference type="Pfam" id="PF00293">
    <property type="entry name" value="NUDIX"/>
    <property type="match status" value="1"/>
</dbReference>
<keyword evidence="5 8" id="KW-0378">Hydrolase</keyword>
<comment type="cofactor">
    <cofactor evidence="2">
        <name>Mg(2+)</name>
        <dbReference type="ChEBI" id="CHEBI:18420"/>
    </cofactor>
</comment>
<evidence type="ECO:0000256" key="3">
    <source>
        <dbReference type="ARBA" id="ARBA00007275"/>
    </source>
</evidence>
<evidence type="ECO:0000313" key="11">
    <source>
        <dbReference type="Proteomes" id="UP000218675"/>
    </source>
</evidence>
<dbReference type="PANTHER" id="PTHR11839">
    <property type="entry name" value="UDP/ADP-SUGAR PYROPHOSPHATASE"/>
    <property type="match status" value="1"/>
</dbReference>
<sequence length="191" mass="20727">MSGIKKGQFTVTSSKTIYKNPWIEVTEDSVIRPEGDRGIFGTVDMKDGVAILPLFSDGMVLLAREYKYAQDAEMIEIIGGGIDEGEAPEQAAARELAEEAGIGAGHFKSIGVTDPFTTLVRTRDHLIIATELYELAARPPADDMVEPFNVSLNTAVEYVLNGSITHTTSCLLILRAAFEYPQYVNAKVAGL</sequence>
<evidence type="ECO:0000256" key="2">
    <source>
        <dbReference type="ARBA" id="ARBA00001946"/>
    </source>
</evidence>
<evidence type="ECO:0000256" key="6">
    <source>
        <dbReference type="ARBA" id="ARBA00032162"/>
    </source>
</evidence>
<comment type="caution">
    <text evidence="10">The sequence shown here is derived from an EMBL/GenBank/DDBJ whole genome shotgun (WGS) entry which is preliminary data.</text>
</comment>
<evidence type="ECO:0000256" key="7">
    <source>
        <dbReference type="ARBA" id="ARBA00032272"/>
    </source>
</evidence>
<evidence type="ECO:0000256" key="4">
    <source>
        <dbReference type="ARBA" id="ARBA00016377"/>
    </source>
</evidence>
<dbReference type="Gene3D" id="3.90.79.10">
    <property type="entry name" value="Nucleoside Triphosphate Pyrophosphohydrolase"/>
    <property type="match status" value="1"/>
</dbReference>
<dbReference type="SUPFAM" id="SSF55811">
    <property type="entry name" value="Nudix"/>
    <property type="match status" value="1"/>
</dbReference>
<proteinExistence type="inferred from homology"/>
<reference evidence="10 11" key="1">
    <citation type="submission" date="2017-08" db="EMBL/GenBank/DDBJ databases">
        <title>Halomonas binhaiensis sp. nov., isolated from saline alkaline soil.</title>
        <authorList>
            <person name="Wang D."/>
            <person name="Zhang G."/>
        </authorList>
    </citation>
    <scope>NUCLEOTIDE SEQUENCE [LARGE SCALE GENOMIC DNA]</scope>
    <source>
        <strain evidence="10 11">WN018</strain>
    </source>
</reference>